<dbReference type="OrthoDB" id="6053567at2"/>
<dbReference type="InterPro" id="IPR011050">
    <property type="entry name" value="Pectin_lyase_fold/virulence"/>
</dbReference>
<evidence type="ECO:0000256" key="2">
    <source>
        <dbReference type="SAM" id="Phobius"/>
    </source>
</evidence>
<dbReference type="SUPFAM" id="SSF103515">
    <property type="entry name" value="Autotransporter"/>
    <property type="match status" value="1"/>
</dbReference>
<evidence type="ECO:0000256" key="1">
    <source>
        <dbReference type="ARBA" id="ARBA00022729"/>
    </source>
</evidence>
<dbReference type="RefSeq" id="WP_114439286.1">
    <property type="nucleotide sequence ID" value="NZ_QOZG01000002.1"/>
</dbReference>
<accession>A0A368K9S4</accession>
<keyword evidence="1" id="KW-0732">Signal</keyword>
<dbReference type="InterPro" id="IPR043990">
    <property type="entry name" value="AC_1"/>
</dbReference>
<reference evidence="4 5" key="1">
    <citation type="submission" date="2018-07" db="EMBL/GenBank/DDBJ databases">
        <title>The draft genome of Phyllobacterium salinisoli.</title>
        <authorList>
            <person name="Liu L."/>
            <person name="Li L."/>
            <person name="Zhang X."/>
            <person name="Liang L."/>
        </authorList>
    </citation>
    <scope>NUCLEOTIDE SEQUENCE [LARGE SCALE GENOMIC DNA]</scope>
    <source>
        <strain evidence="4 5">LLAN61</strain>
    </source>
</reference>
<dbReference type="InterPro" id="IPR013425">
    <property type="entry name" value="Autotrns_rpt"/>
</dbReference>
<feature type="domain" description="Autotransporter" evidence="3">
    <location>
        <begin position="3193"/>
        <end position="3475"/>
    </location>
</feature>
<dbReference type="NCBIfam" id="TIGR02601">
    <property type="entry name" value="autotrns_rpt"/>
    <property type="match status" value="17"/>
</dbReference>
<dbReference type="Proteomes" id="UP000253420">
    <property type="component" value="Unassembled WGS sequence"/>
</dbReference>
<dbReference type="InterPro" id="IPR005546">
    <property type="entry name" value="Autotransporte_beta"/>
</dbReference>
<dbReference type="SUPFAM" id="SSF51126">
    <property type="entry name" value="Pectin lyase-like"/>
    <property type="match status" value="8"/>
</dbReference>
<dbReference type="CDD" id="cd01344">
    <property type="entry name" value="PL2_Passenger_AT"/>
    <property type="match status" value="1"/>
</dbReference>
<dbReference type="InterPro" id="IPR012332">
    <property type="entry name" value="Autotransporter_pectin_lyase_C"/>
</dbReference>
<dbReference type="EMBL" id="QOZG01000002">
    <property type="protein sequence ID" value="RCS24840.1"/>
    <property type="molecule type" value="Genomic_DNA"/>
</dbReference>
<dbReference type="PANTHER" id="PTHR35037:SF3">
    <property type="entry name" value="C-TERMINAL REGION OF AIDA-LIKE PROTEIN"/>
    <property type="match status" value="1"/>
</dbReference>
<dbReference type="SMART" id="SM00869">
    <property type="entry name" value="Autotransporter"/>
    <property type="match status" value="1"/>
</dbReference>
<sequence length="3475" mass="340940">MMRQILRAPISNVADVDLLSFKAGSRQPNKQDQIYGLRRNTLSRFFRAALATTSAIALVQALMFVASKPAAAQTTNWNGSQDSNWFNPNNWSNGAPNSSMAAYIDNSTRNPVIIATPGALAGATMVPRTGTGVSLRIEGGGTLTSSSIARIGDLAGSAGAATVTGTGSTWTVNFTGSDESFVIGAVGTGTLDITSGGSVVVIQDTMLGRATAGKGTLNISGGGTLETTALKRGGSTVANGVQANFNGGILKAHANNTNFISGFRSGELNLQSGGLTIDSNGFNVSTASPFSGTGGLTKTGAGTLTLTGASTFTGDTTVNGGTLTLNAASITPGKVFVGNAAGASGNLVVENGSTITNSSYVRIAEVAGSTGVATIRGGSTWTINNNIALIVGNSGDGTLNIDGAGTSVTTTNGGYTMVGSSASGKGTLNITGGGKLTTAGDATIAASAGSTGTVKVDGNGSSWEMAGLNISVNSSGATTPKSNGSLTISNNATVTTKTSGAVVGNYGIGSVDIKTAGKLNTAGVTTIGNFPSGEGTVTIDGTGSKWTSASNVGIGNAGKGTLTVQNNGEMVVTSGYTSVGDRAAGTLNILSGGMVTSTGDAFLGGNQANTAFGGGGSGTVLVSGAGSLWGITGALYAGYNGAAAKGDLTIDNQGEVTVGGALVVGNIANGTSTNSVTVQSGGTLTAGVGRIGGPGSTGKGGTGSVTIDGPGSQWNVAGTLWVGASGSATNPGNGTLTISNNGAVTTGDYFTVGEVANTQGVLRIESGGTLTVNSAAYGAIIGNVTGSVGTATVTGTGSQLTNNERLYVGRLGTGTLNIENAGTVTATSGTSVATEAGSSGTLNVNGGANGAGVLETTVLLRGAGTTAQVKFDGGVLRALASNTNFISGFTGSQFEIASGGMVVDTAGFDVATAAGNVVSGAGTLTKVGAGTLTLSGANTFSGGLTVNGGTAAAGAAGAFSSGLLTVADGATADLAGFDQTVSGLASPGTAGTASIRLGAGRLTVDQATGTSSSFGGVISGTGGLTKANAGTLTLSGNNSYTGTTTVSGGTLVVNGNQSAATGAATVASGATLSGAGTLGGSVSVASGGTLLSRNDATGGIALNINGNLTLASGANLDYAFGTTPNADPDGLLVDVVGNVDLGGATLNVSGSGFDPGGVYGLIEYTGTKSGNLVAGTIPAGLYVQTAMANRVNLVNTNGLGAFSFWDGAGNAGNGLIDGGDGVWQGDAFGANQNWLEATGVTNGPFKGGPAIFGGTAGTVQVDNSQGAIVVSGMQFMADGYILDGLTPGDMITLTPATGGQVEIAVGDKNSVPYTTTINAGLTGTAELVKTDAGTLVLTNAGNNYTGGTRIEDGTLSISADGNLGQAGTRITFDGGTLQNTTTAFSTTRPVTLEAGGGTFETDVDLTLSGIVDGAGALTKTGAGNLTLNGANTYGGGTTVDAGTLTAGSATAFGAASGVLTVNGGTADLNSHSMTLAGLAGTGGTVALGSAALTLNQAGTSSYSGVISGAGGSLTKSGAGNLTLSGANSYSGGTTVTAGALTAGSTSAFGSGVLTVNGGTADLNNNSMTLAGLAGTGGTVSLGSATLTLNQGTNSSYAGNVTGAGALVKNSAGELTLSGANTFAGGLTVNDGTVKAGSVSAFGAASGVLTVNGGIADLNNYSMTVAGLAGTGGEVKLGTTLSGSTLTVNQAGTSSYSGTITGTGSLVMSGAGTLTLAGANTFSGGLRVNNGDVIAGSTTAFGSGVLTVNAGTADLNNNSMTLAGLTGNGGNVTLGSAILTLDQTTTTTSHSIISGTGGIVMNGSGELTLAGANTFSGGVTVAAGTVKAGSASAFGAASGVLTVNAGTADLNGFDTTLAGLSGTGGTVMLNAATLTLAQNGTSSYAGQVTGSGGLVMDGTGTQTLSGNNDFTGGVTVTDGTLKAGSATAFGAATNMLTVNGGVADLDGNSMTLAGLQGAGGQVTLGAATLTLDQNTDTIYAGSITGAGSLVKQGTGKLTLSGTSTYGTTSVDAGTLQVNGSITSQTTVDGATSILSGSGSITGNVTVQSAGTLRSYDDDADGQNKLTINGKLTVDAGSFLQYDYGHAPDLDPDVLMVDVNGDVDLNGTVKVSDSSGAGFGPGVYGIVHYTGTRTGTLTADGSLATYNLTLQQGVVANHINLINLGTGERNWWDPTGANNDGTIKGGNGTWTRAQTGPGAASWSTSDGMLKGHYDPTFAIFTANPGTVTVDNSSGQIAVAGMQFTVDGYTIQGQAITLDNATGYNGTTAGETSIIVGDRSGTSQGHVVTIASVLQGTDRLVKEDVGTLKLSGINTYSGGTTIDDGTLQISDDRNLGAAGTDLTFAGTSVVPATLRNTAAIVTSRPVTLNGTGGTFETVANLTLNGIVGGPGALTKTGAATLTLTGANHYAGGTFINAGTLSVSSNGNLGADAGGITFNGGTLENTAAFTTSARPVIVNASGGTFKTDANLTLAGAISGPAGATGDLTKTGAGKLILTADGNYSGTMTVAQGELSFGNAGSGGAGTAGSIAGPIVNNAALTFDRSNDFTYAGLISGSGTVTQKGPGTTTLSAANSYKGATTVTAGMLLIDGDQSAATGQTTVANGGTLGGSGIIGGKVMVASGGTLYAFDDMNGINTLHIKGDLGLDPGASLNYDYGLSPATGNHDALAIKVDGALDLNGTLNVANTSGQAFDPGVYGLIRYKGALTGSGLTLGTMPSSDFFVQTSVNGQVNLAYTAGETLNFWDGGGTPDDGTVSGGSGVWQASGGNNWTTIHGTINSGYTDDSVPVFMGTPGTVTVDDSLGAISVAGMQFFVSGYHVEGDAITLTTGRTPINVGDNTSDSAGMSTTIASELTGAGQLAKTGLGTLILTGANTYTGGTLIDAGTLQVANDENLGAAGTLLELDGGTLENTAAMSLARNVALHANGGTFDTDADLTIAGRVSGAGSLTKTGAASLILSAATTYSGATFVKAGTLAAGAANAFSAASAFTVDTGAALDLRGHDQSVGALANAGTVKLGDGTPGTTLTVNGNYAGDNGTIELGTVLEGDDAKTDRLHVKGTTSGTTTLAVENVGGGGAQTNNGIRLVEVDGASSGTFTLSGDYVFQGDQALVAGAYAYRLFKNGIASPDDGDWYLRSSLLEGDNPQFQAGVPVYEAYAGILQSFNQFDTLQSRLGNRAWTIEAQGADGLSEEVAPEQSPNGQSLGVWGNIEASDHRYRPERSTSDTDYDASVWKIEAGVDGQLYETETGRLIGGASLHYGTIAADIASPHGHGKIDSTGYGIAGTLTWYGNDGLYIDGQAKLTWYDSDLYSDTANQSLVSGNDGLGYGLSIEAGKRIPIKPDWFITPQAQLAWSRVEFDGFSDGFDADVTLKDGDSVLARMGLAVDYENEWQDSTGQTRRLHAYGLANLYYDLDNGTTIDVASTPFVTKNEPLWGGIGFGGSYNWNNDKFSIYGQTLAKTSLNNFADSHALSGNVGFRIKW</sequence>
<organism evidence="4 5">
    <name type="scientific">Phyllobacterium salinisoli</name>
    <dbReference type="NCBI Taxonomy" id="1899321"/>
    <lineage>
        <taxon>Bacteria</taxon>
        <taxon>Pseudomonadati</taxon>
        <taxon>Pseudomonadota</taxon>
        <taxon>Alphaproteobacteria</taxon>
        <taxon>Hyphomicrobiales</taxon>
        <taxon>Phyllobacteriaceae</taxon>
        <taxon>Phyllobacterium</taxon>
    </lineage>
</organism>
<comment type="caution">
    <text evidence="4">The sequence shown here is derived from an EMBL/GenBank/DDBJ whole genome shotgun (WGS) entry which is preliminary data.</text>
</comment>
<dbReference type="PANTHER" id="PTHR35037">
    <property type="entry name" value="C-TERMINAL REGION OF AIDA-LIKE PROTEIN"/>
    <property type="match status" value="1"/>
</dbReference>
<dbReference type="PROSITE" id="PS51208">
    <property type="entry name" value="AUTOTRANSPORTER"/>
    <property type="match status" value="1"/>
</dbReference>
<dbReference type="Gene3D" id="2.160.20.20">
    <property type="match status" value="5"/>
</dbReference>
<dbReference type="Pfam" id="PF18883">
    <property type="entry name" value="AC_1"/>
    <property type="match status" value="1"/>
</dbReference>
<name>A0A368K9S4_9HYPH</name>
<proteinExistence type="predicted"/>
<evidence type="ECO:0000313" key="4">
    <source>
        <dbReference type="EMBL" id="RCS24840.1"/>
    </source>
</evidence>
<evidence type="ECO:0000259" key="3">
    <source>
        <dbReference type="PROSITE" id="PS51208"/>
    </source>
</evidence>
<evidence type="ECO:0000313" key="5">
    <source>
        <dbReference type="Proteomes" id="UP000253420"/>
    </source>
</evidence>
<keyword evidence="2" id="KW-0472">Membrane</keyword>
<keyword evidence="5" id="KW-1185">Reference proteome</keyword>
<dbReference type="InterPro" id="IPR006315">
    <property type="entry name" value="OM_autotransptr_brl_dom"/>
</dbReference>
<protein>
    <submittedName>
        <fullName evidence="4">Autotransporter outer membrane beta-barrel domain-containing protein</fullName>
    </submittedName>
</protein>
<feature type="transmembrane region" description="Helical" evidence="2">
    <location>
        <begin position="45"/>
        <end position="66"/>
    </location>
</feature>
<dbReference type="InterPro" id="IPR030895">
    <property type="entry name" value="T5SS_PEPC_rpt"/>
</dbReference>
<dbReference type="Pfam" id="PF12951">
    <property type="entry name" value="PATR"/>
    <property type="match status" value="17"/>
</dbReference>
<gene>
    <name evidence="4" type="ORF">DUT91_05125</name>
</gene>
<keyword evidence="2" id="KW-1133">Transmembrane helix</keyword>
<dbReference type="NCBIfam" id="TIGR01414">
    <property type="entry name" value="autotrans_barl"/>
    <property type="match status" value="1"/>
</dbReference>
<dbReference type="NCBIfam" id="TIGR04393">
    <property type="entry name" value="rpt_T5SS_PEPC"/>
    <property type="match status" value="7"/>
</dbReference>
<dbReference type="InterPro" id="IPR036709">
    <property type="entry name" value="Autotransporte_beta_dom_sf"/>
</dbReference>
<dbReference type="InterPro" id="IPR051551">
    <property type="entry name" value="Autotransporter_adhesion"/>
</dbReference>
<dbReference type="GO" id="GO:0019867">
    <property type="term" value="C:outer membrane"/>
    <property type="evidence" value="ECO:0007669"/>
    <property type="project" value="InterPro"/>
</dbReference>
<keyword evidence="2" id="KW-0812">Transmembrane</keyword>